<keyword evidence="2" id="KW-1185">Reference proteome</keyword>
<comment type="caution">
    <text evidence="1">The sequence shown here is derived from an EMBL/GenBank/DDBJ whole genome shotgun (WGS) entry which is preliminary data.</text>
</comment>
<name>A0A1C3ET57_9PLAN</name>
<dbReference type="EMBL" id="LYDR01000020">
    <property type="protein sequence ID" value="ODA36497.1"/>
    <property type="molecule type" value="Genomic_DNA"/>
</dbReference>
<proteinExistence type="predicted"/>
<dbReference type="STRING" id="1841610.A6X21_02095"/>
<evidence type="ECO:0000313" key="2">
    <source>
        <dbReference type="Proteomes" id="UP000094828"/>
    </source>
</evidence>
<organism evidence="1 2">
    <name type="scientific">Planctopirus hydrillae</name>
    <dbReference type="NCBI Taxonomy" id="1841610"/>
    <lineage>
        <taxon>Bacteria</taxon>
        <taxon>Pseudomonadati</taxon>
        <taxon>Planctomycetota</taxon>
        <taxon>Planctomycetia</taxon>
        <taxon>Planctomycetales</taxon>
        <taxon>Planctomycetaceae</taxon>
        <taxon>Planctopirus</taxon>
    </lineage>
</organism>
<dbReference type="AlphaFoldDB" id="A0A1C3ET57"/>
<dbReference type="Proteomes" id="UP000094828">
    <property type="component" value="Unassembled WGS sequence"/>
</dbReference>
<reference evidence="1 2" key="1">
    <citation type="submission" date="2016-05" db="EMBL/GenBank/DDBJ databases">
        <title>Genomic and physiological characterization of Planctopirus sp. isolated from fresh water lake.</title>
        <authorList>
            <person name="Subhash Y."/>
            <person name="Ramana C."/>
        </authorList>
    </citation>
    <scope>NUCLEOTIDE SEQUENCE [LARGE SCALE GENOMIC DNA]</scope>
    <source>
        <strain evidence="1 2">JC280</strain>
    </source>
</reference>
<accession>A0A1C3ET57</accession>
<protein>
    <submittedName>
        <fullName evidence="1">Uncharacterized protein</fullName>
    </submittedName>
</protein>
<evidence type="ECO:0000313" key="1">
    <source>
        <dbReference type="EMBL" id="ODA36497.1"/>
    </source>
</evidence>
<gene>
    <name evidence="1" type="ORF">A6X21_02095</name>
</gene>
<sequence>MVPVPEAAMHKDDCPVLGEHDIRFSGQILAVQSETISHPVEQRSYDQLWLRVPISDAGHVPASVFR</sequence>